<reference evidence="3" key="1">
    <citation type="submission" date="2017-01" db="EMBL/GenBank/DDBJ databases">
        <authorList>
            <person name="Varghese N."/>
            <person name="Submissions S."/>
        </authorList>
    </citation>
    <scope>NUCLEOTIDE SEQUENCE [LARGE SCALE GENOMIC DNA]</scope>
    <source>
        <strain evidence="3">ATCC 12950</strain>
    </source>
</reference>
<dbReference type="InterPro" id="IPR002645">
    <property type="entry name" value="STAS_dom"/>
</dbReference>
<keyword evidence="3" id="KW-1185">Reference proteome</keyword>
<dbReference type="RefSeq" id="WP_076442770.1">
    <property type="nucleotide sequence ID" value="NZ_FTNI01000046.1"/>
</dbReference>
<protein>
    <submittedName>
        <fullName evidence="2">Anti-sigma B factor antagonist</fullName>
    </submittedName>
</protein>
<name>A0A1N7HEI6_9ACTN</name>
<dbReference type="Gene3D" id="3.30.750.24">
    <property type="entry name" value="STAS domain"/>
    <property type="match status" value="1"/>
</dbReference>
<dbReference type="STRING" id="58117.SAMN05421833_14627"/>
<dbReference type="OrthoDB" id="3475606at2"/>
<gene>
    <name evidence="2" type="ORF">SAMN05421833_14627</name>
</gene>
<organism evidence="2 3">
    <name type="scientific">Microbispora rosea</name>
    <dbReference type="NCBI Taxonomy" id="58117"/>
    <lineage>
        <taxon>Bacteria</taxon>
        <taxon>Bacillati</taxon>
        <taxon>Actinomycetota</taxon>
        <taxon>Actinomycetes</taxon>
        <taxon>Streptosporangiales</taxon>
        <taxon>Streptosporangiaceae</taxon>
        <taxon>Microbispora</taxon>
    </lineage>
</organism>
<dbReference type="AlphaFoldDB" id="A0A1N7HEI6"/>
<dbReference type="Proteomes" id="UP000186096">
    <property type="component" value="Unassembled WGS sequence"/>
</dbReference>
<dbReference type="PANTHER" id="PTHR33495">
    <property type="entry name" value="ANTI-SIGMA FACTOR ANTAGONIST TM_1081-RELATED-RELATED"/>
    <property type="match status" value="1"/>
</dbReference>
<evidence type="ECO:0000313" key="2">
    <source>
        <dbReference type="EMBL" id="SIS23275.1"/>
    </source>
</evidence>
<dbReference type="PROSITE" id="PS50801">
    <property type="entry name" value="STAS"/>
    <property type="match status" value="1"/>
</dbReference>
<dbReference type="InterPro" id="IPR036513">
    <property type="entry name" value="STAS_dom_sf"/>
</dbReference>
<evidence type="ECO:0000259" key="1">
    <source>
        <dbReference type="PROSITE" id="PS50801"/>
    </source>
</evidence>
<dbReference type="Pfam" id="PF13466">
    <property type="entry name" value="STAS_2"/>
    <property type="match status" value="1"/>
</dbReference>
<accession>A0A1N7HEI6</accession>
<evidence type="ECO:0000313" key="3">
    <source>
        <dbReference type="Proteomes" id="UP000186096"/>
    </source>
</evidence>
<feature type="domain" description="STAS" evidence="1">
    <location>
        <begin position="8"/>
        <end position="108"/>
    </location>
</feature>
<dbReference type="EMBL" id="FTNI01000046">
    <property type="protein sequence ID" value="SIS23275.1"/>
    <property type="molecule type" value="Genomic_DNA"/>
</dbReference>
<dbReference type="SUPFAM" id="SSF52091">
    <property type="entry name" value="SpoIIaa-like"/>
    <property type="match status" value="1"/>
</dbReference>
<sequence length="108" mass="11539">MQDTSPFQVESLTPEPGAARLVMAGELDFTTADDASAEVAKRLAEGVDVLELDLAGLTFIDSSGMAVVMNAYSEAEERGTVFRIVALTPYLRHLLKVVALDDVLDLPG</sequence>
<dbReference type="GO" id="GO:0043856">
    <property type="term" value="F:anti-sigma factor antagonist activity"/>
    <property type="evidence" value="ECO:0007669"/>
    <property type="project" value="TreeGrafter"/>
</dbReference>
<dbReference type="PANTHER" id="PTHR33495:SF2">
    <property type="entry name" value="ANTI-SIGMA FACTOR ANTAGONIST TM_1081-RELATED"/>
    <property type="match status" value="1"/>
</dbReference>
<dbReference type="CDD" id="cd07043">
    <property type="entry name" value="STAS_anti-anti-sigma_factors"/>
    <property type="match status" value="1"/>
</dbReference>
<dbReference type="InterPro" id="IPR058548">
    <property type="entry name" value="MlaB-like_STAS"/>
</dbReference>
<proteinExistence type="predicted"/>